<gene>
    <name evidence="5" type="primary">lacI_4</name>
    <name evidence="5" type="ORF">Athai_66710</name>
</gene>
<protein>
    <submittedName>
        <fullName evidence="5">LacI family transcriptional regulator</fullName>
    </submittedName>
</protein>
<keyword evidence="3" id="KW-0804">Transcription</keyword>
<dbReference type="SUPFAM" id="SSF47413">
    <property type="entry name" value="lambda repressor-like DNA-binding domains"/>
    <property type="match status" value="1"/>
</dbReference>
<keyword evidence="1" id="KW-0805">Transcription regulation</keyword>
<evidence type="ECO:0000256" key="2">
    <source>
        <dbReference type="ARBA" id="ARBA00023125"/>
    </source>
</evidence>
<dbReference type="Pfam" id="PF00356">
    <property type="entry name" value="LacI"/>
    <property type="match status" value="1"/>
</dbReference>
<dbReference type="EMBL" id="AP023355">
    <property type="protein sequence ID" value="BCJ39168.1"/>
    <property type="molecule type" value="Genomic_DNA"/>
</dbReference>
<evidence type="ECO:0000313" key="5">
    <source>
        <dbReference type="EMBL" id="BCJ39168.1"/>
    </source>
</evidence>
<dbReference type="GO" id="GO:0003700">
    <property type="term" value="F:DNA-binding transcription factor activity"/>
    <property type="evidence" value="ECO:0007669"/>
    <property type="project" value="TreeGrafter"/>
</dbReference>
<dbReference type="PRINTS" id="PR00036">
    <property type="entry name" value="HTHLACI"/>
</dbReference>
<sequence length="371" mass="39378">MATLAEVARQAGVSVATASRVLNGGNRVVRPQLRDKVLAAASELHYTPNAHAQALAGSHTASVGLVLHDVSDPYFAAIAGGAMRRATEHDMLVMMSCTFRDPDRELAYVRMLHQQRAQAIILAGSGYHDRERSEKLRAALAAYTAGGGRVAVVSQHRFDVDTVLPDNQGGARALGRALLELGHHEFALVTGPEHLLTVRDRYLGFRHELGRAAAKLPNHRVADGGFTRDGGYAAVRQLHESGALREVSCVVALSDVMAIGALAALRDLGIRVPDDVSLAGFDDIPTVRDLTPPLSTVRLPLAEMGARALDLALTSRDDQAPQVIRIDAEVVLRDSTAALVRPVAPIPATRQVRDGAAALGPARGATTGLES</sequence>
<dbReference type="AlphaFoldDB" id="A0A7R7I0C6"/>
<dbReference type="GO" id="GO:0000976">
    <property type="term" value="F:transcription cis-regulatory region binding"/>
    <property type="evidence" value="ECO:0007669"/>
    <property type="project" value="TreeGrafter"/>
</dbReference>
<dbReference type="InterPro" id="IPR010982">
    <property type="entry name" value="Lambda_DNA-bd_dom_sf"/>
</dbReference>
<dbReference type="KEGG" id="atl:Athai_66710"/>
<dbReference type="Proteomes" id="UP000611640">
    <property type="component" value="Chromosome"/>
</dbReference>
<dbReference type="Gene3D" id="3.40.50.2300">
    <property type="match status" value="2"/>
</dbReference>
<keyword evidence="6" id="KW-1185">Reference proteome</keyword>
<reference evidence="5 6" key="1">
    <citation type="submission" date="2020-08" db="EMBL/GenBank/DDBJ databases">
        <title>Whole genome shotgun sequence of Actinocatenispora thailandica NBRC 105041.</title>
        <authorList>
            <person name="Komaki H."/>
            <person name="Tamura T."/>
        </authorList>
    </citation>
    <scope>NUCLEOTIDE SEQUENCE [LARGE SCALE GENOMIC DNA]</scope>
    <source>
        <strain evidence="5 6">NBRC 105041</strain>
    </source>
</reference>
<feature type="domain" description="HTH lacI-type" evidence="4">
    <location>
        <begin position="2"/>
        <end position="57"/>
    </location>
</feature>
<dbReference type="Pfam" id="PF13377">
    <property type="entry name" value="Peripla_BP_3"/>
    <property type="match status" value="1"/>
</dbReference>
<dbReference type="PROSITE" id="PS50932">
    <property type="entry name" value="HTH_LACI_2"/>
    <property type="match status" value="1"/>
</dbReference>
<dbReference type="CDD" id="cd06267">
    <property type="entry name" value="PBP1_LacI_sugar_binding-like"/>
    <property type="match status" value="1"/>
</dbReference>
<evidence type="ECO:0000256" key="3">
    <source>
        <dbReference type="ARBA" id="ARBA00023163"/>
    </source>
</evidence>
<evidence type="ECO:0000313" key="6">
    <source>
        <dbReference type="Proteomes" id="UP000611640"/>
    </source>
</evidence>
<organism evidence="5 6">
    <name type="scientific">Actinocatenispora thailandica</name>
    <dbReference type="NCBI Taxonomy" id="227318"/>
    <lineage>
        <taxon>Bacteria</taxon>
        <taxon>Bacillati</taxon>
        <taxon>Actinomycetota</taxon>
        <taxon>Actinomycetes</taxon>
        <taxon>Micromonosporales</taxon>
        <taxon>Micromonosporaceae</taxon>
        <taxon>Actinocatenispora</taxon>
    </lineage>
</organism>
<dbReference type="InterPro" id="IPR000843">
    <property type="entry name" value="HTH_LacI"/>
</dbReference>
<accession>A0A7R7I0C6</accession>
<dbReference type="Gene3D" id="1.10.260.40">
    <property type="entry name" value="lambda repressor-like DNA-binding domains"/>
    <property type="match status" value="1"/>
</dbReference>
<dbReference type="SMART" id="SM00354">
    <property type="entry name" value="HTH_LACI"/>
    <property type="match status" value="1"/>
</dbReference>
<dbReference type="InterPro" id="IPR028082">
    <property type="entry name" value="Peripla_BP_I"/>
</dbReference>
<proteinExistence type="predicted"/>
<dbReference type="PROSITE" id="PS00356">
    <property type="entry name" value="HTH_LACI_1"/>
    <property type="match status" value="1"/>
</dbReference>
<evidence type="ECO:0000259" key="4">
    <source>
        <dbReference type="PROSITE" id="PS50932"/>
    </source>
</evidence>
<name>A0A7R7I0C6_9ACTN</name>
<dbReference type="InterPro" id="IPR046335">
    <property type="entry name" value="LacI/GalR-like_sensor"/>
</dbReference>
<keyword evidence="2" id="KW-0238">DNA-binding</keyword>
<dbReference type="PANTHER" id="PTHR30146:SF153">
    <property type="entry name" value="LACTOSE OPERON REPRESSOR"/>
    <property type="match status" value="1"/>
</dbReference>
<evidence type="ECO:0000256" key="1">
    <source>
        <dbReference type="ARBA" id="ARBA00023015"/>
    </source>
</evidence>
<dbReference type="SUPFAM" id="SSF53822">
    <property type="entry name" value="Periplasmic binding protein-like I"/>
    <property type="match status" value="1"/>
</dbReference>
<dbReference type="CDD" id="cd01392">
    <property type="entry name" value="HTH_LacI"/>
    <property type="match status" value="1"/>
</dbReference>
<dbReference type="PANTHER" id="PTHR30146">
    <property type="entry name" value="LACI-RELATED TRANSCRIPTIONAL REPRESSOR"/>
    <property type="match status" value="1"/>
</dbReference>